<keyword evidence="10" id="KW-1185">Reference proteome</keyword>
<dbReference type="Pfam" id="PF04093">
    <property type="entry name" value="MreD"/>
    <property type="match status" value="1"/>
</dbReference>
<evidence type="ECO:0000256" key="7">
    <source>
        <dbReference type="ARBA" id="ARBA00023136"/>
    </source>
</evidence>
<sequence length="179" mass="20453">MSRFTFQFFSPILLFFLLLLDGQLTHLFTVLSAGTLTPVCHLTLIFLVYTSTQHRHSYMVFLALFLGIVYDSYFLGIYGIASLLIPLIALFVYNIQNVIFTNRWTRLFSIIIIVTTFEVASAIIVSAFGFSQLNFSDFVVYQLAPTLLLNILLAVVLQSPLEHLYKLNKRKSRVSDIKI</sequence>
<dbReference type="InterPro" id="IPR007227">
    <property type="entry name" value="Cell_shape_determining_MreD"/>
</dbReference>
<keyword evidence="4 8" id="KW-0812">Transmembrane</keyword>
<evidence type="ECO:0000256" key="8">
    <source>
        <dbReference type="SAM" id="Phobius"/>
    </source>
</evidence>
<evidence type="ECO:0000313" key="9">
    <source>
        <dbReference type="EMBL" id="MFC4653102.1"/>
    </source>
</evidence>
<comment type="caution">
    <text evidence="9">The sequence shown here is derived from an EMBL/GenBank/DDBJ whole genome shotgun (WGS) entry which is preliminary data.</text>
</comment>
<keyword evidence="7 8" id="KW-0472">Membrane</keyword>
<gene>
    <name evidence="9" type="primary">mreD</name>
    <name evidence="9" type="ORF">ACFO26_09320</name>
</gene>
<keyword evidence="5" id="KW-0133">Cell shape</keyword>
<dbReference type="RefSeq" id="WP_213536224.1">
    <property type="nucleotide sequence ID" value="NZ_BOVQ01000006.1"/>
</dbReference>
<organism evidence="9 10">
    <name type="scientific">Lactococcus nasutitermitis</name>
    <dbReference type="NCBI Taxonomy" id="1652957"/>
    <lineage>
        <taxon>Bacteria</taxon>
        <taxon>Bacillati</taxon>
        <taxon>Bacillota</taxon>
        <taxon>Bacilli</taxon>
        <taxon>Lactobacillales</taxon>
        <taxon>Streptococcaceae</taxon>
        <taxon>Lactococcus</taxon>
    </lineage>
</organism>
<comment type="similarity">
    <text evidence="2">Belongs to the MreD family.</text>
</comment>
<feature type="transmembrane region" description="Helical" evidence="8">
    <location>
        <begin position="107"/>
        <end position="128"/>
    </location>
</feature>
<evidence type="ECO:0000256" key="1">
    <source>
        <dbReference type="ARBA" id="ARBA00004651"/>
    </source>
</evidence>
<dbReference type="EMBL" id="JBHSGD010000008">
    <property type="protein sequence ID" value="MFC4653102.1"/>
    <property type="molecule type" value="Genomic_DNA"/>
</dbReference>
<dbReference type="Proteomes" id="UP001595987">
    <property type="component" value="Unassembled WGS sequence"/>
</dbReference>
<accession>A0ABV9JEE6</accession>
<evidence type="ECO:0000256" key="3">
    <source>
        <dbReference type="ARBA" id="ARBA00022475"/>
    </source>
</evidence>
<proteinExistence type="inferred from homology"/>
<name>A0ABV9JEE6_9LACT</name>
<keyword evidence="3" id="KW-1003">Cell membrane</keyword>
<evidence type="ECO:0000256" key="2">
    <source>
        <dbReference type="ARBA" id="ARBA00007776"/>
    </source>
</evidence>
<dbReference type="NCBIfam" id="TIGR03426">
    <property type="entry name" value="shape_MreD"/>
    <property type="match status" value="1"/>
</dbReference>
<feature type="transmembrane region" description="Helical" evidence="8">
    <location>
        <begin position="140"/>
        <end position="161"/>
    </location>
</feature>
<evidence type="ECO:0000256" key="4">
    <source>
        <dbReference type="ARBA" id="ARBA00022692"/>
    </source>
</evidence>
<feature type="transmembrane region" description="Helical" evidence="8">
    <location>
        <begin position="80"/>
        <end position="100"/>
    </location>
</feature>
<keyword evidence="6 8" id="KW-1133">Transmembrane helix</keyword>
<evidence type="ECO:0000313" key="10">
    <source>
        <dbReference type="Proteomes" id="UP001595987"/>
    </source>
</evidence>
<evidence type="ECO:0000256" key="5">
    <source>
        <dbReference type="ARBA" id="ARBA00022960"/>
    </source>
</evidence>
<comment type="subcellular location">
    <subcellularLocation>
        <location evidence="1">Cell membrane</location>
        <topology evidence="1">Multi-pass membrane protein</topology>
    </subcellularLocation>
</comment>
<protein>
    <submittedName>
        <fullName evidence="9">Rod shape-determining protein MreD</fullName>
    </submittedName>
</protein>
<feature type="transmembrane region" description="Helical" evidence="8">
    <location>
        <begin position="32"/>
        <end position="50"/>
    </location>
</feature>
<evidence type="ECO:0000256" key="6">
    <source>
        <dbReference type="ARBA" id="ARBA00022989"/>
    </source>
</evidence>
<reference evidence="10" key="1">
    <citation type="journal article" date="2019" name="Int. J. Syst. Evol. Microbiol.">
        <title>The Global Catalogue of Microorganisms (GCM) 10K type strain sequencing project: providing services to taxonomists for standard genome sequencing and annotation.</title>
        <authorList>
            <consortium name="The Broad Institute Genomics Platform"/>
            <consortium name="The Broad Institute Genome Sequencing Center for Infectious Disease"/>
            <person name="Wu L."/>
            <person name="Ma J."/>
        </authorList>
    </citation>
    <scope>NUCLEOTIDE SEQUENCE [LARGE SCALE GENOMIC DNA]</scope>
    <source>
        <strain evidence="10">CCUG 63287</strain>
    </source>
</reference>